<keyword evidence="5 7" id="KW-1133">Transmembrane helix</keyword>
<dbReference type="Pfam" id="PF00528">
    <property type="entry name" value="BPD_transp_1"/>
    <property type="match status" value="1"/>
</dbReference>
<evidence type="ECO:0000259" key="8">
    <source>
        <dbReference type="PROSITE" id="PS50928"/>
    </source>
</evidence>
<comment type="caution">
    <text evidence="9">The sequence shown here is derived from an EMBL/GenBank/DDBJ whole genome shotgun (WGS) entry which is preliminary data.</text>
</comment>
<evidence type="ECO:0000256" key="6">
    <source>
        <dbReference type="ARBA" id="ARBA00023136"/>
    </source>
</evidence>
<evidence type="ECO:0000256" key="2">
    <source>
        <dbReference type="ARBA" id="ARBA00022448"/>
    </source>
</evidence>
<feature type="non-terminal residue" evidence="9">
    <location>
        <position position="1"/>
    </location>
</feature>
<feature type="domain" description="ABC transmembrane type-1" evidence="8">
    <location>
        <begin position="1"/>
        <end position="181"/>
    </location>
</feature>
<feature type="transmembrane region" description="Helical" evidence="7">
    <location>
        <begin position="25"/>
        <end position="46"/>
    </location>
</feature>
<evidence type="ECO:0000256" key="7">
    <source>
        <dbReference type="SAM" id="Phobius"/>
    </source>
</evidence>
<evidence type="ECO:0000313" key="9">
    <source>
        <dbReference type="EMBL" id="GAG32493.1"/>
    </source>
</evidence>
<evidence type="ECO:0000256" key="3">
    <source>
        <dbReference type="ARBA" id="ARBA00022475"/>
    </source>
</evidence>
<sequence length="195" mass="21214">TILSASIGLFAGYGFSRFSFRGRSILLALFLASQMLPGVLLVGAYFKVLSVVHLYDTRIGVIIGLTTITLPFSTWMIKGYADSIPIEIDEAARIDGCGRLGILFKIVVPNMAPGIVTTMIFAFLLAWGDLLWALCLTTTDNMYTVPVALARCVGEFRVEWAQLMAGTTMAIIPPAILYIFLSRLLIKGLTKGAVK</sequence>
<name>X0X791_9ZZZZ</name>
<dbReference type="GO" id="GO:0005886">
    <property type="term" value="C:plasma membrane"/>
    <property type="evidence" value="ECO:0007669"/>
    <property type="project" value="UniProtKB-SubCell"/>
</dbReference>
<dbReference type="PANTHER" id="PTHR32243">
    <property type="entry name" value="MALTOSE TRANSPORT SYSTEM PERMEASE-RELATED"/>
    <property type="match status" value="1"/>
</dbReference>
<dbReference type="InterPro" id="IPR050901">
    <property type="entry name" value="BP-dep_ABC_trans_perm"/>
</dbReference>
<dbReference type="PROSITE" id="PS50928">
    <property type="entry name" value="ABC_TM1"/>
    <property type="match status" value="1"/>
</dbReference>
<dbReference type="SUPFAM" id="SSF161098">
    <property type="entry name" value="MetI-like"/>
    <property type="match status" value="1"/>
</dbReference>
<evidence type="ECO:0000256" key="1">
    <source>
        <dbReference type="ARBA" id="ARBA00004651"/>
    </source>
</evidence>
<keyword evidence="4 7" id="KW-0812">Transmembrane</keyword>
<feature type="transmembrane region" description="Helical" evidence="7">
    <location>
        <begin position="102"/>
        <end position="127"/>
    </location>
</feature>
<keyword evidence="6 7" id="KW-0472">Membrane</keyword>
<gene>
    <name evidence="9" type="ORF">S01H1_68485</name>
</gene>
<reference evidence="9" key="1">
    <citation type="journal article" date="2014" name="Front. Microbiol.">
        <title>High frequency of phylogenetically diverse reductive dehalogenase-homologous genes in deep subseafloor sedimentary metagenomes.</title>
        <authorList>
            <person name="Kawai M."/>
            <person name="Futagami T."/>
            <person name="Toyoda A."/>
            <person name="Takaki Y."/>
            <person name="Nishi S."/>
            <person name="Hori S."/>
            <person name="Arai W."/>
            <person name="Tsubouchi T."/>
            <person name="Morono Y."/>
            <person name="Uchiyama I."/>
            <person name="Ito T."/>
            <person name="Fujiyama A."/>
            <person name="Inagaki F."/>
            <person name="Takami H."/>
        </authorList>
    </citation>
    <scope>NUCLEOTIDE SEQUENCE</scope>
    <source>
        <strain evidence="9">Expedition CK06-06</strain>
    </source>
</reference>
<dbReference type="CDD" id="cd06261">
    <property type="entry name" value="TM_PBP2"/>
    <property type="match status" value="1"/>
</dbReference>
<comment type="subcellular location">
    <subcellularLocation>
        <location evidence="1">Cell membrane</location>
        <topology evidence="1">Multi-pass membrane protein</topology>
    </subcellularLocation>
</comment>
<keyword evidence="2" id="KW-0813">Transport</keyword>
<dbReference type="InterPro" id="IPR035906">
    <property type="entry name" value="MetI-like_sf"/>
</dbReference>
<keyword evidence="3" id="KW-1003">Cell membrane</keyword>
<organism evidence="9">
    <name type="scientific">marine sediment metagenome</name>
    <dbReference type="NCBI Taxonomy" id="412755"/>
    <lineage>
        <taxon>unclassified sequences</taxon>
        <taxon>metagenomes</taxon>
        <taxon>ecological metagenomes</taxon>
    </lineage>
</organism>
<dbReference type="EMBL" id="BARS01045421">
    <property type="protein sequence ID" value="GAG32493.1"/>
    <property type="molecule type" value="Genomic_DNA"/>
</dbReference>
<feature type="transmembrane region" description="Helical" evidence="7">
    <location>
        <begin position="160"/>
        <end position="181"/>
    </location>
</feature>
<dbReference type="Gene3D" id="1.10.3720.10">
    <property type="entry name" value="MetI-like"/>
    <property type="match status" value="1"/>
</dbReference>
<evidence type="ECO:0000256" key="4">
    <source>
        <dbReference type="ARBA" id="ARBA00022692"/>
    </source>
</evidence>
<proteinExistence type="predicted"/>
<protein>
    <recommendedName>
        <fullName evidence="8">ABC transmembrane type-1 domain-containing protein</fullName>
    </recommendedName>
</protein>
<dbReference type="InterPro" id="IPR000515">
    <property type="entry name" value="MetI-like"/>
</dbReference>
<accession>X0X791</accession>
<feature type="transmembrane region" description="Helical" evidence="7">
    <location>
        <begin position="58"/>
        <end position="81"/>
    </location>
</feature>
<dbReference type="GO" id="GO:0055085">
    <property type="term" value="P:transmembrane transport"/>
    <property type="evidence" value="ECO:0007669"/>
    <property type="project" value="InterPro"/>
</dbReference>
<dbReference type="PANTHER" id="PTHR32243:SF18">
    <property type="entry name" value="INNER MEMBRANE ABC TRANSPORTER PERMEASE PROTEIN YCJP"/>
    <property type="match status" value="1"/>
</dbReference>
<evidence type="ECO:0000256" key="5">
    <source>
        <dbReference type="ARBA" id="ARBA00022989"/>
    </source>
</evidence>
<dbReference type="AlphaFoldDB" id="X0X791"/>